<keyword evidence="1" id="KW-0732">Signal</keyword>
<organism evidence="2 3">
    <name type="scientific">Bugula neritina</name>
    <name type="common">Brown bryozoan</name>
    <name type="synonym">Sertularia neritina</name>
    <dbReference type="NCBI Taxonomy" id="10212"/>
    <lineage>
        <taxon>Eukaryota</taxon>
        <taxon>Metazoa</taxon>
        <taxon>Spiralia</taxon>
        <taxon>Lophotrochozoa</taxon>
        <taxon>Bryozoa</taxon>
        <taxon>Gymnolaemata</taxon>
        <taxon>Cheilostomatida</taxon>
        <taxon>Flustrina</taxon>
        <taxon>Buguloidea</taxon>
        <taxon>Bugulidae</taxon>
        <taxon>Bugula</taxon>
    </lineage>
</organism>
<sequence length="175" mass="19691">MDYTMIFALLLSVYLSSPTSANLLNDIIFTQYFNDPAQTCNADGASNYAPFEGGDDYFNAQFQSLVAKVDIIGKELRNLNIKKNSIAPSATEINDYYKELPVADVRVITADFLFGENSDVVFCYKDGVLRACVDDDQNVFETTTSSSWFYSYVCNRWQATLLHQDLKFVVSSVTK</sequence>
<reference evidence="2" key="1">
    <citation type="submission" date="2020-06" db="EMBL/GenBank/DDBJ databases">
        <title>Draft genome of Bugula neritina, a colonial animal packing powerful symbionts and potential medicines.</title>
        <authorList>
            <person name="Rayko M."/>
        </authorList>
    </citation>
    <scope>NUCLEOTIDE SEQUENCE [LARGE SCALE GENOMIC DNA]</scope>
    <source>
        <strain evidence="2">Kwan_BN1</strain>
    </source>
</reference>
<feature type="chain" id="PRO_5029784247" evidence="1">
    <location>
        <begin position="22"/>
        <end position="175"/>
    </location>
</feature>
<proteinExistence type="predicted"/>
<evidence type="ECO:0000313" key="3">
    <source>
        <dbReference type="Proteomes" id="UP000593567"/>
    </source>
</evidence>
<dbReference type="AlphaFoldDB" id="A0A7J7JPM8"/>
<comment type="caution">
    <text evidence="2">The sequence shown here is derived from an EMBL/GenBank/DDBJ whole genome shotgun (WGS) entry which is preliminary data.</text>
</comment>
<accession>A0A7J7JPM8</accession>
<dbReference type="EMBL" id="VXIV02001965">
    <property type="protein sequence ID" value="KAF6028289.1"/>
    <property type="molecule type" value="Genomic_DNA"/>
</dbReference>
<feature type="signal peptide" evidence="1">
    <location>
        <begin position="1"/>
        <end position="21"/>
    </location>
</feature>
<dbReference type="Proteomes" id="UP000593567">
    <property type="component" value="Unassembled WGS sequence"/>
</dbReference>
<evidence type="ECO:0000313" key="2">
    <source>
        <dbReference type="EMBL" id="KAF6028289.1"/>
    </source>
</evidence>
<evidence type="ECO:0000256" key="1">
    <source>
        <dbReference type="SAM" id="SignalP"/>
    </source>
</evidence>
<gene>
    <name evidence="2" type="ORF">EB796_013393</name>
</gene>
<name>A0A7J7JPM8_BUGNE</name>
<protein>
    <submittedName>
        <fullName evidence="2">GPR158</fullName>
    </submittedName>
</protein>
<keyword evidence="3" id="KW-1185">Reference proteome</keyword>